<dbReference type="InterPro" id="IPR002502">
    <property type="entry name" value="Amidase_domain"/>
</dbReference>
<dbReference type="Proteomes" id="UP000216947">
    <property type="component" value="Unassembled WGS sequence"/>
</dbReference>
<dbReference type="InterPro" id="IPR051206">
    <property type="entry name" value="NAMLAA_amidase_2"/>
</dbReference>
<dbReference type="SMART" id="SM00644">
    <property type="entry name" value="Ami_2"/>
    <property type="match status" value="1"/>
</dbReference>
<dbReference type="SUPFAM" id="SSF47090">
    <property type="entry name" value="PGBD-like"/>
    <property type="match status" value="1"/>
</dbReference>
<comment type="similarity">
    <text evidence="2">Belongs to the N-acetylmuramoyl-L-alanine amidase 2 family.</text>
</comment>
<evidence type="ECO:0000313" key="9">
    <source>
        <dbReference type="Proteomes" id="UP000216947"/>
    </source>
</evidence>
<feature type="region of interest" description="Disordered" evidence="6">
    <location>
        <begin position="1"/>
        <end position="22"/>
    </location>
</feature>
<evidence type="ECO:0000256" key="3">
    <source>
        <dbReference type="ARBA" id="ARBA00011901"/>
    </source>
</evidence>
<dbReference type="Pfam" id="PF01471">
    <property type="entry name" value="PG_binding_1"/>
    <property type="match status" value="1"/>
</dbReference>
<organism evidence="8 9">
    <name type="scientific">Bordetella genomosp. 7</name>
    <dbReference type="NCBI Taxonomy" id="1416805"/>
    <lineage>
        <taxon>Bacteria</taxon>
        <taxon>Pseudomonadati</taxon>
        <taxon>Pseudomonadota</taxon>
        <taxon>Betaproteobacteria</taxon>
        <taxon>Burkholderiales</taxon>
        <taxon>Alcaligenaceae</taxon>
        <taxon>Bordetella</taxon>
    </lineage>
</organism>
<evidence type="ECO:0000256" key="6">
    <source>
        <dbReference type="SAM" id="MobiDB-lite"/>
    </source>
</evidence>
<comment type="caution">
    <text evidence="8">The sequence shown here is derived from an EMBL/GenBank/DDBJ whole genome shotgun (WGS) entry which is preliminary data.</text>
</comment>
<dbReference type="EC" id="3.5.1.28" evidence="3"/>
<dbReference type="GO" id="GO:0071555">
    <property type="term" value="P:cell wall organization"/>
    <property type="evidence" value="ECO:0007669"/>
    <property type="project" value="UniProtKB-KW"/>
</dbReference>
<dbReference type="InterPro" id="IPR036365">
    <property type="entry name" value="PGBD-like_sf"/>
</dbReference>
<dbReference type="InterPro" id="IPR036366">
    <property type="entry name" value="PGBDSf"/>
</dbReference>
<dbReference type="InterPro" id="IPR036505">
    <property type="entry name" value="Amidase/PGRP_sf"/>
</dbReference>
<dbReference type="SUPFAM" id="SSF55846">
    <property type="entry name" value="N-acetylmuramoyl-L-alanine amidase-like"/>
    <property type="match status" value="1"/>
</dbReference>
<dbReference type="InterPro" id="IPR002477">
    <property type="entry name" value="Peptidoglycan-bd-like"/>
</dbReference>
<feature type="domain" description="N-acetylmuramoyl-L-alanine amidase" evidence="7">
    <location>
        <begin position="67"/>
        <end position="208"/>
    </location>
</feature>
<evidence type="ECO:0000313" key="8">
    <source>
        <dbReference type="EMBL" id="OZI24807.1"/>
    </source>
</evidence>
<evidence type="ECO:0000256" key="5">
    <source>
        <dbReference type="ARBA" id="ARBA00023316"/>
    </source>
</evidence>
<accession>A0A261RJ27</accession>
<dbReference type="PANTHER" id="PTHR30417">
    <property type="entry name" value="N-ACETYLMURAMOYL-L-ALANINE AMIDASE AMID"/>
    <property type="match status" value="1"/>
</dbReference>
<dbReference type="Gene3D" id="1.10.101.10">
    <property type="entry name" value="PGBD-like superfamily/PGBD"/>
    <property type="match status" value="1"/>
</dbReference>
<evidence type="ECO:0000256" key="1">
    <source>
        <dbReference type="ARBA" id="ARBA00001561"/>
    </source>
</evidence>
<dbReference type="GO" id="GO:0009253">
    <property type="term" value="P:peptidoglycan catabolic process"/>
    <property type="evidence" value="ECO:0007669"/>
    <property type="project" value="InterPro"/>
</dbReference>
<dbReference type="FunFam" id="3.40.80.10:FF:000003">
    <property type="entry name" value="N-acetylmuramoyl-L-alanine amidase"/>
    <property type="match status" value="1"/>
</dbReference>
<dbReference type="Gene3D" id="3.40.80.10">
    <property type="entry name" value="Peptidoglycan recognition protein-like"/>
    <property type="match status" value="1"/>
</dbReference>
<dbReference type="PANTHER" id="PTHR30417:SF1">
    <property type="entry name" value="N-ACETYLMURAMOYL-L-ALANINE AMIDASE AMID"/>
    <property type="match status" value="1"/>
</dbReference>
<evidence type="ECO:0000259" key="7">
    <source>
        <dbReference type="SMART" id="SM00644"/>
    </source>
</evidence>
<dbReference type="AlphaFoldDB" id="A0A261RJ27"/>
<keyword evidence="4" id="KW-0378">Hydrolase</keyword>
<evidence type="ECO:0000256" key="2">
    <source>
        <dbReference type="ARBA" id="ARBA00007553"/>
    </source>
</evidence>
<name>A0A261RJ27_9BORD</name>
<gene>
    <name evidence="8" type="ORF">CAL19_04785</name>
</gene>
<sequence>MGAHLSRGRVENAARARARQASHPVSVPGPAIMTLTRLLSHLAALAATAMLGGCAGQHGGPRLDIDDSIRAVSHDSRVRYIVLHYTSANSERSLELLSKGGVSSHYLVTADARPHIYRLVDESRSAWHAGASSWYEQVSLNPVSIGIELVNAGRQDAGPPAPLWAPFPDAQIDALILLLRDLIARHGVSPENIVAHSDIAPQRKTDPGPLFPWKRLADAGIGRWYDEAQAATYWVDLQRKGLPDVAWFQRQLARLGYACPQHGRLDRATRNVLSAFQMHYRPGRYDGAPDAETAAIMMALQPGPGH</sequence>
<comment type="catalytic activity">
    <reaction evidence="1">
        <text>Hydrolyzes the link between N-acetylmuramoyl residues and L-amino acid residues in certain cell-wall glycopeptides.</text>
        <dbReference type="EC" id="3.5.1.28"/>
    </reaction>
</comment>
<dbReference type="GO" id="GO:0008745">
    <property type="term" value="F:N-acetylmuramoyl-L-alanine amidase activity"/>
    <property type="evidence" value="ECO:0007669"/>
    <property type="project" value="UniProtKB-EC"/>
</dbReference>
<dbReference type="Pfam" id="PF01510">
    <property type="entry name" value="Amidase_2"/>
    <property type="match status" value="1"/>
</dbReference>
<dbReference type="GO" id="GO:0019867">
    <property type="term" value="C:outer membrane"/>
    <property type="evidence" value="ECO:0007669"/>
    <property type="project" value="TreeGrafter"/>
</dbReference>
<dbReference type="EMBL" id="NEVK01000003">
    <property type="protein sequence ID" value="OZI24807.1"/>
    <property type="molecule type" value="Genomic_DNA"/>
</dbReference>
<keyword evidence="5" id="KW-0961">Cell wall biogenesis/degradation</keyword>
<dbReference type="CDD" id="cd06583">
    <property type="entry name" value="PGRP"/>
    <property type="match status" value="1"/>
</dbReference>
<protein>
    <recommendedName>
        <fullName evidence="3">N-acetylmuramoyl-L-alanine amidase</fullName>
        <ecNumber evidence="3">3.5.1.28</ecNumber>
    </recommendedName>
</protein>
<dbReference type="GO" id="GO:0009254">
    <property type="term" value="P:peptidoglycan turnover"/>
    <property type="evidence" value="ECO:0007669"/>
    <property type="project" value="TreeGrafter"/>
</dbReference>
<proteinExistence type="inferred from homology"/>
<evidence type="ECO:0000256" key="4">
    <source>
        <dbReference type="ARBA" id="ARBA00022801"/>
    </source>
</evidence>
<reference evidence="9" key="1">
    <citation type="submission" date="2017-05" db="EMBL/GenBank/DDBJ databases">
        <title>Complete and WGS of Bordetella genogroups.</title>
        <authorList>
            <person name="Spilker T."/>
            <person name="Lipuma J."/>
        </authorList>
    </citation>
    <scope>NUCLEOTIDE SEQUENCE [LARGE SCALE GENOMIC DNA]</scope>
    <source>
        <strain evidence="9">AU18089</strain>
    </source>
</reference>
<keyword evidence="9" id="KW-1185">Reference proteome</keyword>